<organism evidence="2 3">
    <name type="scientific">Clonostachys rhizophaga</name>
    <dbReference type="NCBI Taxonomy" id="160324"/>
    <lineage>
        <taxon>Eukaryota</taxon>
        <taxon>Fungi</taxon>
        <taxon>Dikarya</taxon>
        <taxon>Ascomycota</taxon>
        <taxon>Pezizomycotina</taxon>
        <taxon>Sordariomycetes</taxon>
        <taxon>Hypocreomycetidae</taxon>
        <taxon>Hypocreales</taxon>
        <taxon>Bionectriaceae</taxon>
        <taxon>Clonostachys</taxon>
    </lineage>
</organism>
<gene>
    <name evidence="2" type="ORF">CRHIZ90672A_00017389</name>
</gene>
<keyword evidence="3" id="KW-1185">Reference proteome</keyword>
<sequence>MDSEQHQSSSSDPDKTPSENDISESSQPHHQPQRTFMLFEVNNAFGRDAHHFLFIQRESNLEDLAYFGENLCLDIDRAHGTVEAFERIFTETDLKNIQASCLEILAGLSAINGCVTYEAILGKIEVTASDGDIWFYDTFDDECPQWETAFNIDSSQIIDLEEDTFV</sequence>
<accession>A0A9N9YG49</accession>
<evidence type="ECO:0000313" key="2">
    <source>
        <dbReference type="EMBL" id="CAH0016509.1"/>
    </source>
</evidence>
<feature type="region of interest" description="Disordered" evidence="1">
    <location>
        <begin position="1"/>
        <end position="31"/>
    </location>
</feature>
<dbReference type="AlphaFoldDB" id="A0A9N9YG49"/>
<evidence type="ECO:0000313" key="3">
    <source>
        <dbReference type="Proteomes" id="UP000696573"/>
    </source>
</evidence>
<name>A0A9N9YG49_9HYPO</name>
<dbReference type="EMBL" id="CABFNQ020000467">
    <property type="protein sequence ID" value="CAH0016509.1"/>
    <property type="molecule type" value="Genomic_DNA"/>
</dbReference>
<dbReference type="OrthoDB" id="5147311at2759"/>
<evidence type="ECO:0000256" key="1">
    <source>
        <dbReference type="SAM" id="MobiDB-lite"/>
    </source>
</evidence>
<feature type="compositionally biased region" description="Polar residues" evidence="1">
    <location>
        <begin position="1"/>
        <end position="11"/>
    </location>
</feature>
<comment type="caution">
    <text evidence="2">The sequence shown here is derived from an EMBL/GenBank/DDBJ whole genome shotgun (WGS) entry which is preliminary data.</text>
</comment>
<protein>
    <submittedName>
        <fullName evidence="2">Uncharacterized protein</fullName>
    </submittedName>
</protein>
<feature type="compositionally biased region" description="Polar residues" evidence="1">
    <location>
        <begin position="19"/>
        <end position="31"/>
    </location>
</feature>
<reference evidence="2" key="1">
    <citation type="submission" date="2021-10" db="EMBL/GenBank/DDBJ databases">
        <authorList>
            <person name="Piombo E."/>
        </authorList>
    </citation>
    <scope>NUCLEOTIDE SEQUENCE</scope>
</reference>
<proteinExistence type="predicted"/>
<dbReference type="Proteomes" id="UP000696573">
    <property type="component" value="Unassembled WGS sequence"/>
</dbReference>